<dbReference type="InterPro" id="IPR018490">
    <property type="entry name" value="cNMP-bd_dom_sf"/>
</dbReference>
<evidence type="ECO:0000256" key="1">
    <source>
        <dbReference type="SAM" id="MobiDB-lite"/>
    </source>
</evidence>
<feature type="transmembrane region" description="Helical" evidence="2">
    <location>
        <begin position="180"/>
        <end position="200"/>
    </location>
</feature>
<feature type="region of interest" description="Disordered" evidence="1">
    <location>
        <begin position="57"/>
        <end position="78"/>
    </location>
</feature>
<dbReference type="SUPFAM" id="SSF51206">
    <property type="entry name" value="cAMP-binding domain-like"/>
    <property type="match status" value="1"/>
</dbReference>
<sequence>MSNKQIMEENIQNDELQVNSLPFVKTVRSIQNSAQVSNLNEEKIYNYSQYALNQFRDQEGREEEGEEDEDQYESSTKRQQDLETIQVKLVEIFKRFKIRRVAQKLINSIRSRMLKNMSSLQYNFLNDKCQDFSDIKNSNSFKKINRKLPLSKFFKQVRKTIDQLPVINPMSISKKLWDTLIVIVLLYSFFIIPIMVSFGIDDDIVLLNYSIEQIFVFNVLDIFIHINTGFYEHGILCNSRQQIRKKYYIRDFMSLLDLFLKVILIAHICACIWIFTGKFSEFLYENSWISKNQLINESWYIQYLQSFYFCTLTMTTVGYGDIVPVTPIETIVCILMMLFASGVFGFSITTINGILEQFYKNKHQILQKMFIIKNYMQKKSINQILQRDITEYLEYVWKQNQNNYSEEENKMIKLLPHYLRSQLYEESNKFLLRESPILYKNFSEDLLKAIVPMIQERSFTPNELIFQNNEENLETCLYFIQQGQVENFLQLQENEIPIDNFKKNSQKQIKIFKKGEYFGEIEFFTGKKPQTNVKSMDFTTLLILNRSDFIKMLQKYPQDLEQYCQIRDKILYNNDYSKIFYQCYSCCRLHNKSDSDDIKNVTQEKIVRSSYKFNVMYAAIQQLMKKKKSILFKKIIEILYKFSSVNLLQIKAKKIQTQFIIAKYLAKKKGQNQKIEITEYDNQNKQQNNNLISKTQKNHNNENNNLPQMCSMNLKLNSSLKVLSLSNIAADLEYQNDQIVGASINQISQNYQNINQNNQSAFEKQKCFDFYFPLSNFEYDSQKNARSSLFSQNNTIIFSMNPSQTVQSPITQQKQSKSKSNFESKTVNQSLENLDENESQYFKIQNQFQSEKKNVDSEFFGNEDSKNNQNLTNQLSQNFNQIQGKSKSGNQNIDFSEIYDSKFKDQYYDIYQKYPQSPQSILKQRVDDEYISSSPMIESKILKFNFSQIPCIDVFKYNSQQENQNS</sequence>
<feature type="region of interest" description="Disordered" evidence="1">
    <location>
        <begin position="803"/>
        <end position="828"/>
    </location>
</feature>
<dbReference type="InParanoid" id="I7M7B4"/>
<accession>I7M7B4</accession>
<dbReference type="AlphaFoldDB" id="I7M7B4"/>
<evidence type="ECO:0000313" key="5">
    <source>
        <dbReference type="Proteomes" id="UP000009168"/>
    </source>
</evidence>
<feature type="transmembrane region" description="Helical" evidence="2">
    <location>
        <begin position="331"/>
        <end position="355"/>
    </location>
</feature>
<dbReference type="Gene3D" id="1.10.287.630">
    <property type="entry name" value="Helix hairpin bin"/>
    <property type="match status" value="1"/>
</dbReference>
<dbReference type="Proteomes" id="UP000009168">
    <property type="component" value="Unassembled WGS sequence"/>
</dbReference>
<dbReference type="PANTHER" id="PTHR10217">
    <property type="entry name" value="VOLTAGE AND LIGAND GATED POTASSIUM CHANNEL"/>
    <property type="match status" value="1"/>
</dbReference>
<dbReference type="Pfam" id="PF00027">
    <property type="entry name" value="cNMP_binding"/>
    <property type="match status" value="1"/>
</dbReference>
<dbReference type="Pfam" id="PF07885">
    <property type="entry name" value="Ion_trans_2"/>
    <property type="match status" value="1"/>
</dbReference>
<dbReference type="GO" id="GO:0042391">
    <property type="term" value="P:regulation of membrane potential"/>
    <property type="evidence" value="ECO:0007669"/>
    <property type="project" value="TreeGrafter"/>
</dbReference>
<dbReference type="GO" id="GO:0005886">
    <property type="term" value="C:plasma membrane"/>
    <property type="evidence" value="ECO:0007669"/>
    <property type="project" value="TreeGrafter"/>
</dbReference>
<feature type="transmembrane region" description="Helical" evidence="2">
    <location>
        <begin position="300"/>
        <end position="319"/>
    </location>
</feature>
<dbReference type="SMART" id="SM00100">
    <property type="entry name" value="cNMP"/>
    <property type="match status" value="1"/>
</dbReference>
<dbReference type="Gene3D" id="2.60.120.10">
    <property type="entry name" value="Jelly Rolls"/>
    <property type="match status" value="1"/>
</dbReference>
<dbReference type="InterPro" id="IPR014710">
    <property type="entry name" value="RmlC-like_jellyroll"/>
</dbReference>
<dbReference type="EMBL" id="GG662793">
    <property type="protein sequence ID" value="EAR90913.3"/>
    <property type="molecule type" value="Genomic_DNA"/>
</dbReference>
<evidence type="ECO:0000259" key="3">
    <source>
        <dbReference type="PROSITE" id="PS50042"/>
    </source>
</evidence>
<keyword evidence="2" id="KW-1133">Transmembrane helix</keyword>
<dbReference type="OrthoDB" id="421226at2759"/>
<feature type="compositionally biased region" description="Acidic residues" evidence="1">
    <location>
        <begin position="60"/>
        <end position="72"/>
    </location>
</feature>
<reference evidence="5" key="1">
    <citation type="journal article" date="2006" name="PLoS Biol.">
        <title>Macronuclear genome sequence of the ciliate Tetrahymena thermophila, a model eukaryote.</title>
        <authorList>
            <person name="Eisen J.A."/>
            <person name="Coyne R.S."/>
            <person name="Wu M."/>
            <person name="Wu D."/>
            <person name="Thiagarajan M."/>
            <person name="Wortman J.R."/>
            <person name="Badger J.H."/>
            <person name="Ren Q."/>
            <person name="Amedeo P."/>
            <person name="Jones K.M."/>
            <person name="Tallon L.J."/>
            <person name="Delcher A.L."/>
            <person name="Salzberg S.L."/>
            <person name="Silva J.C."/>
            <person name="Haas B.J."/>
            <person name="Majoros W.H."/>
            <person name="Farzad M."/>
            <person name="Carlton J.M."/>
            <person name="Smith R.K. Jr."/>
            <person name="Garg J."/>
            <person name="Pearlman R.E."/>
            <person name="Karrer K.M."/>
            <person name="Sun L."/>
            <person name="Manning G."/>
            <person name="Elde N.C."/>
            <person name="Turkewitz A.P."/>
            <person name="Asai D.J."/>
            <person name="Wilkes D.E."/>
            <person name="Wang Y."/>
            <person name="Cai H."/>
            <person name="Collins K."/>
            <person name="Stewart B.A."/>
            <person name="Lee S.R."/>
            <person name="Wilamowska K."/>
            <person name="Weinberg Z."/>
            <person name="Ruzzo W.L."/>
            <person name="Wloga D."/>
            <person name="Gaertig J."/>
            <person name="Frankel J."/>
            <person name="Tsao C.-C."/>
            <person name="Gorovsky M.A."/>
            <person name="Keeling P.J."/>
            <person name="Waller R.F."/>
            <person name="Patron N.J."/>
            <person name="Cherry J.M."/>
            <person name="Stover N.A."/>
            <person name="Krieger C.J."/>
            <person name="del Toro C."/>
            <person name="Ryder H.F."/>
            <person name="Williamson S.C."/>
            <person name="Barbeau R.A."/>
            <person name="Hamilton E.P."/>
            <person name="Orias E."/>
        </authorList>
    </citation>
    <scope>NUCLEOTIDE SEQUENCE [LARGE SCALE GENOMIC DNA]</scope>
    <source>
        <strain evidence="5">SB210</strain>
    </source>
</reference>
<gene>
    <name evidence="4" type="ORF">TTHERM_00145180</name>
</gene>
<keyword evidence="5" id="KW-1185">Reference proteome</keyword>
<dbReference type="GeneID" id="7836577"/>
<name>I7M7B4_TETTS</name>
<protein>
    <submittedName>
        <fullName evidence="4">Cyclic nucleotide-binding domain protein</fullName>
    </submittedName>
</protein>
<organism evidence="4 5">
    <name type="scientific">Tetrahymena thermophila (strain SB210)</name>
    <dbReference type="NCBI Taxonomy" id="312017"/>
    <lineage>
        <taxon>Eukaryota</taxon>
        <taxon>Sar</taxon>
        <taxon>Alveolata</taxon>
        <taxon>Ciliophora</taxon>
        <taxon>Intramacronucleata</taxon>
        <taxon>Oligohymenophorea</taxon>
        <taxon>Hymenostomatida</taxon>
        <taxon>Tetrahymenina</taxon>
        <taxon>Tetrahymenidae</taxon>
        <taxon>Tetrahymena</taxon>
    </lineage>
</organism>
<proteinExistence type="predicted"/>
<keyword evidence="2" id="KW-0812">Transmembrane</keyword>
<dbReference type="InterPro" id="IPR000595">
    <property type="entry name" value="cNMP-bd_dom"/>
</dbReference>
<dbReference type="CDD" id="cd00038">
    <property type="entry name" value="CAP_ED"/>
    <property type="match status" value="1"/>
</dbReference>
<dbReference type="eggNOG" id="KOG0501">
    <property type="taxonomic scope" value="Eukaryota"/>
</dbReference>
<dbReference type="PROSITE" id="PS50042">
    <property type="entry name" value="CNMP_BINDING_3"/>
    <property type="match status" value="1"/>
</dbReference>
<keyword evidence="2" id="KW-0472">Membrane</keyword>
<dbReference type="InterPro" id="IPR013099">
    <property type="entry name" value="K_chnl_dom"/>
</dbReference>
<dbReference type="GO" id="GO:0005249">
    <property type="term" value="F:voltage-gated potassium channel activity"/>
    <property type="evidence" value="ECO:0007669"/>
    <property type="project" value="TreeGrafter"/>
</dbReference>
<feature type="transmembrane region" description="Helical" evidence="2">
    <location>
        <begin position="252"/>
        <end position="275"/>
    </location>
</feature>
<feature type="transmembrane region" description="Helical" evidence="2">
    <location>
        <begin position="206"/>
        <end position="231"/>
    </location>
</feature>
<dbReference type="PANTHER" id="PTHR10217:SF435">
    <property type="entry name" value="POTASSIUM VOLTAGE-GATED CHANNEL PROTEIN EAG"/>
    <property type="match status" value="1"/>
</dbReference>
<dbReference type="InterPro" id="IPR050818">
    <property type="entry name" value="KCNH_animal-type"/>
</dbReference>
<dbReference type="KEGG" id="tet:TTHERM_00145180"/>
<feature type="domain" description="Cyclic nucleotide-binding" evidence="3">
    <location>
        <begin position="438"/>
        <end position="553"/>
    </location>
</feature>
<evidence type="ECO:0000313" key="4">
    <source>
        <dbReference type="EMBL" id="EAR90913.3"/>
    </source>
</evidence>
<dbReference type="SUPFAM" id="SSF81324">
    <property type="entry name" value="Voltage-gated potassium channels"/>
    <property type="match status" value="1"/>
</dbReference>
<evidence type="ECO:0000256" key="2">
    <source>
        <dbReference type="SAM" id="Phobius"/>
    </source>
</evidence>
<dbReference type="Gene3D" id="1.10.287.70">
    <property type="match status" value="1"/>
</dbReference>
<dbReference type="RefSeq" id="XP_001011158.3">
    <property type="nucleotide sequence ID" value="XM_001011158.3"/>
</dbReference>